<dbReference type="PROSITE" id="PS50222">
    <property type="entry name" value="EF_HAND_2"/>
    <property type="match status" value="2"/>
</dbReference>
<dbReference type="SUPFAM" id="SSF52540">
    <property type="entry name" value="P-loop containing nucleoside triphosphate hydrolases"/>
    <property type="match status" value="1"/>
</dbReference>
<evidence type="ECO:0000256" key="1">
    <source>
        <dbReference type="ARBA" id="ARBA00022737"/>
    </source>
</evidence>
<feature type="compositionally biased region" description="Acidic residues" evidence="4">
    <location>
        <begin position="221"/>
        <end position="238"/>
    </location>
</feature>
<dbReference type="PANTHER" id="PTHR19860">
    <property type="entry name" value="DDB1- AND CUL4-ASSOCIATED FACTOR 12-RELATED"/>
    <property type="match status" value="1"/>
</dbReference>
<feature type="region of interest" description="Disordered" evidence="4">
    <location>
        <begin position="1224"/>
        <end position="1282"/>
    </location>
</feature>
<feature type="compositionally biased region" description="Acidic residues" evidence="4">
    <location>
        <begin position="555"/>
        <end position="586"/>
    </location>
</feature>
<dbReference type="InterPro" id="IPR041664">
    <property type="entry name" value="AAA_16"/>
</dbReference>
<comment type="caution">
    <text evidence="6">The sequence shown here is derived from an EMBL/GenBank/DDBJ whole genome shotgun (WGS) entry which is preliminary data.</text>
</comment>
<reference evidence="7" key="1">
    <citation type="journal article" date="2023" name="Commun. Biol.">
        <title>Genome analysis of Parmales, the sister group of diatoms, reveals the evolutionary specialization of diatoms from phago-mixotrophs to photoautotrophs.</title>
        <authorList>
            <person name="Ban H."/>
            <person name="Sato S."/>
            <person name="Yoshikawa S."/>
            <person name="Yamada K."/>
            <person name="Nakamura Y."/>
            <person name="Ichinomiya M."/>
            <person name="Sato N."/>
            <person name="Blanc-Mathieu R."/>
            <person name="Endo H."/>
            <person name="Kuwata A."/>
            <person name="Ogata H."/>
        </authorList>
    </citation>
    <scope>NUCLEOTIDE SEQUENCE [LARGE SCALE GENOMIC DNA]</scope>
    <source>
        <strain evidence="7">NIES 3699</strain>
    </source>
</reference>
<feature type="region of interest" description="Disordered" evidence="4">
    <location>
        <begin position="439"/>
        <end position="461"/>
    </location>
</feature>
<keyword evidence="3" id="KW-0175">Coiled coil</keyword>
<dbReference type="Gene3D" id="3.40.50.300">
    <property type="entry name" value="P-loop containing nucleotide triphosphate hydrolases"/>
    <property type="match status" value="1"/>
</dbReference>
<gene>
    <name evidence="6" type="ORF">TrVE_jg8772</name>
</gene>
<dbReference type="InterPro" id="IPR051191">
    <property type="entry name" value="DCAF12"/>
</dbReference>
<feature type="coiled-coil region" evidence="3">
    <location>
        <begin position="1719"/>
        <end position="1753"/>
    </location>
</feature>
<feature type="region of interest" description="Disordered" evidence="4">
    <location>
        <begin position="615"/>
        <end position="661"/>
    </location>
</feature>
<feature type="compositionally biased region" description="Polar residues" evidence="4">
    <location>
        <begin position="1618"/>
        <end position="1647"/>
    </location>
</feature>
<feature type="compositionally biased region" description="Basic and acidic residues" evidence="4">
    <location>
        <begin position="621"/>
        <end position="639"/>
    </location>
</feature>
<feature type="region of interest" description="Disordered" evidence="4">
    <location>
        <begin position="217"/>
        <end position="242"/>
    </location>
</feature>
<name>A0A9W6Z6E1_9STRA</name>
<dbReference type="SUPFAM" id="SSF47473">
    <property type="entry name" value="EF-hand"/>
    <property type="match status" value="1"/>
</dbReference>
<dbReference type="InterPro" id="IPR027417">
    <property type="entry name" value="P-loop_NTPase"/>
</dbReference>
<feature type="region of interest" description="Disordered" evidence="4">
    <location>
        <begin position="2053"/>
        <end position="2084"/>
    </location>
</feature>
<organism evidence="6 7">
    <name type="scientific">Triparma verrucosa</name>
    <dbReference type="NCBI Taxonomy" id="1606542"/>
    <lineage>
        <taxon>Eukaryota</taxon>
        <taxon>Sar</taxon>
        <taxon>Stramenopiles</taxon>
        <taxon>Ochrophyta</taxon>
        <taxon>Bolidophyceae</taxon>
        <taxon>Parmales</taxon>
        <taxon>Triparmaceae</taxon>
        <taxon>Triparma</taxon>
    </lineage>
</organism>
<dbReference type="GO" id="GO:0080008">
    <property type="term" value="C:Cul4-RING E3 ubiquitin ligase complex"/>
    <property type="evidence" value="ECO:0007669"/>
    <property type="project" value="TreeGrafter"/>
</dbReference>
<keyword evidence="1" id="KW-0677">Repeat</keyword>
<protein>
    <recommendedName>
        <fullName evidence="5">EF-hand domain-containing protein</fullName>
    </recommendedName>
</protein>
<feature type="compositionally biased region" description="Basic and acidic residues" evidence="4">
    <location>
        <begin position="446"/>
        <end position="461"/>
    </location>
</feature>
<evidence type="ECO:0000256" key="4">
    <source>
        <dbReference type="SAM" id="MobiDB-lite"/>
    </source>
</evidence>
<keyword evidence="2" id="KW-0106">Calcium</keyword>
<dbReference type="Gene3D" id="1.10.238.10">
    <property type="entry name" value="EF-hand"/>
    <property type="match status" value="1"/>
</dbReference>
<evidence type="ECO:0000313" key="7">
    <source>
        <dbReference type="Proteomes" id="UP001165160"/>
    </source>
</evidence>
<dbReference type="InterPro" id="IPR018247">
    <property type="entry name" value="EF_Hand_1_Ca_BS"/>
</dbReference>
<feature type="compositionally biased region" description="Basic and acidic residues" evidence="4">
    <location>
        <begin position="538"/>
        <end position="554"/>
    </location>
</feature>
<feature type="coiled-coil region" evidence="3">
    <location>
        <begin position="1486"/>
        <end position="1548"/>
    </location>
</feature>
<feature type="region of interest" description="Disordered" evidence="4">
    <location>
        <begin position="1890"/>
        <end position="1923"/>
    </location>
</feature>
<feature type="compositionally biased region" description="Basic and acidic residues" evidence="4">
    <location>
        <begin position="1901"/>
        <end position="1910"/>
    </location>
</feature>
<sequence length="2084" mass="233321">MPKQKQLLDVADVGSAAGQSSIAATFIPEDTFCIGDLEHDLHNTFAATRVPTSNYVYASHGGAEAALENYADNGSESLSGKTEPLVISGPSGVGKSALLANWLIKHQAEVKRSRTISDEFVFWHVVGCSRQSTYTYLTLRRLMSELKEHFELTAAIPSNDEKLPWELPRFLDMASKKGRVLIIIDGLHRLRAEEGDLGLKWLPLSFPSNCRVIISTTSPGGEDDEDAGFDTGNAEDDAIGASEGKKERVLEELKRRNWKIVEVEPLPDETSGHIVESFLRLSSKMQAKKRKKAAADEKAKQNSTTFLTATDDLTASSLEQELDPHTEKALVLFPSIKKKILDDLGARNPLFLRTLLHATEYAGNHGYDLWSCIDKWMDGADGVNRLYDEILQTFENGQIPGRTDVELAKDRCKEDGGFAKLLEANPWNPSLLAMSGAEMTKKTSNKKAEPKEESAIKTTDDDEVVQDRLMKKANAVADEKLVILAEDSEKKLTSVVSDIQERVKAMAGGSSGSQFLAWLESKEGRTAIPGHASVAEEPEAKAEEKKEEEKKAESKDEDEDEDDDYGDEVYEEDDDYEDEFEDEGEDLGVPSRTTTPAAEDKGNIMLTLSLSHSSSKLPSFAEEKARRDMEAQKAEEAKIARSPGKRRSQSTGGGSLDMSGYSEDVDEFENIPIYLKGGKKVKGLGPLLGYSLALLYTSRHGLKESELFDLLIRIQDEDEWAQSMSGTEADAEMKIFKVFANHRLRLADAFNQFDKDKNGLLTYDEFKAGINNLHPKVDVTEDQVNMLIRSLDKNHDGVIDYTEAMERFEKDARDYSHGKKRINTHEGGDQSSLESGSMIEKKSIVADIDMDFLKDYTTPANTTLEPRTLGDDVEEALLTALINLGVIYAPGVHNVLMLPLESEALREVVWWRYVGSAEGQAKWHAHIIAFFMEQKPSLRRCEELPWHLRKCHKWTALRNVLVDLRTFDIMYNGEQLKGELFSYWRALIQGPLYMSDEIEASIVLQDGPEKELLAELSEASKNGLSDSQVRKKRLQGQMAPFDIVDEYNRAVEMWHAGLRPSTKRLEMMISNISEFMAWFSENMNLRTEPPPFLRKTMDFDQLKDLGVEQKDVLNKLDLLNRAEKQAQGIGGLDGASGEEKKEERVVNTLPYSPEKYNIGGPGLLKPHYYYFNRWIWIMFPWLALKNAAAYSEQMTQIEETGEGKKPERKGSLLSFDLADGEIPESPSFGLGKAKNSLLSKGSSKMDEAKRRKRFWDNKKVNPNETPKNYHNDPKKKASNSRDQAMIQAEAGRVSAANRMFDKLAEENKMLGIAPREMPKPARMNLEPTEKKGGSIPFSYSSVKSQKSGCRFPSVEKFHKIQCQADEEAMDSAASKAIERFGGQEQPQTLMELINLKQSEETPFSAAAGGDLGFLPAHSQTFPTTNDDALLAQAFARAGKMRKLYDDMRMESKMKAEKLENMVRTVAERERKDGLTYKHMLAGENVMEMLQQRLEQMDSAVRNAKYLGEFYIRVQEVLLANPAKDKNHIDALEQQLQLARQQQADLLKRRNDLYAEKERIENHERPKYLHEIKKARGKKYKIEPQVEAKKKELAENKRKLEEVSGNKTSLSLFRPLSRDMTSTSKADSAQGSSRPMSSNPTAATTSNEPIKLLSPMNGMSKDLKKSALGGLAGLAGGLAAEAGDYKQVMMTQAMEKLNELTGTANGDELVEKFHQTKRMNGSLNAQKKFYENKVQKLKDELGLLQGELDELQFAGEEAAADSNSTQDVRKMDGLANEAEMTCSHIRKKLDKQAALIHLVVTGIHHLSRITDEADEVTKLPVSKVQSHSLDDPNYDPDLKILMKTEDRLTSVLEALTLGSSKQLGDDRGLSIAEKQTEIADEIHRAKMKALGEAAKKYRPKSRGGDLEDRTRPNPHAESAALSSPQAIRINVLSKLDEDYDKNTKQYTAKADRRADMEEDEILAAENDAGKDEIVKFITEALDTRESRVEQRKAHVLNESKKGSHKDMGLTMDTVLGEQEERLAKEGPAKLMNFKKGKKSPRSAIAVHDRGELKKMSRKITRQKEKEAAREAAAKAKAELDLMNSL</sequence>
<proteinExistence type="predicted"/>
<dbReference type="PROSITE" id="PS00018">
    <property type="entry name" value="EF_HAND_1"/>
    <property type="match status" value="1"/>
</dbReference>
<dbReference type="PANTHER" id="PTHR19860:SF40">
    <property type="entry name" value="WD40 REPEAT-CONTAINING PROTEIN"/>
    <property type="match status" value="1"/>
</dbReference>
<feature type="domain" description="EF-hand" evidence="5">
    <location>
        <begin position="779"/>
        <end position="814"/>
    </location>
</feature>
<dbReference type="Pfam" id="PF13499">
    <property type="entry name" value="EF-hand_7"/>
    <property type="match status" value="1"/>
</dbReference>
<dbReference type="EMBL" id="BRXX01000588">
    <property type="protein sequence ID" value="GMH48972.1"/>
    <property type="molecule type" value="Genomic_DNA"/>
</dbReference>
<evidence type="ECO:0000259" key="5">
    <source>
        <dbReference type="PROSITE" id="PS50222"/>
    </source>
</evidence>
<keyword evidence="7" id="KW-1185">Reference proteome</keyword>
<feature type="domain" description="EF-hand" evidence="5">
    <location>
        <begin position="741"/>
        <end position="776"/>
    </location>
</feature>
<feature type="compositionally biased region" description="Basic and acidic residues" evidence="4">
    <location>
        <begin position="2060"/>
        <end position="2078"/>
    </location>
</feature>
<evidence type="ECO:0000313" key="6">
    <source>
        <dbReference type="EMBL" id="GMH48972.1"/>
    </source>
</evidence>
<dbReference type="CDD" id="cd00051">
    <property type="entry name" value="EFh"/>
    <property type="match status" value="1"/>
</dbReference>
<evidence type="ECO:0000256" key="2">
    <source>
        <dbReference type="ARBA" id="ARBA00022837"/>
    </source>
</evidence>
<feature type="region of interest" description="Disordered" evidence="4">
    <location>
        <begin position="527"/>
        <end position="600"/>
    </location>
</feature>
<accession>A0A9W6Z6E1</accession>
<dbReference type="Pfam" id="PF13191">
    <property type="entry name" value="AAA_16"/>
    <property type="match status" value="1"/>
</dbReference>
<dbReference type="InterPro" id="IPR011992">
    <property type="entry name" value="EF-hand-dom_pair"/>
</dbReference>
<feature type="compositionally biased region" description="Basic and acidic residues" evidence="4">
    <location>
        <begin position="1243"/>
        <end position="1275"/>
    </location>
</feature>
<dbReference type="Proteomes" id="UP001165160">
    <property type="component" value="Unassembled WGS sequence"/>
</dbReference>
<evidence type="ECO:0000256" key="3">
    <source>
        <dbReference type="SAM" id="Coils"/>
    </source>
</evidence>
<feature type="region of interest" description="Disordered" evidence="4">
    <location>
        <begin position="1598"/>
        <end position="1652"/>
    </location>
</feature>
<dbReference type="GO" id="GO:0005509">
    <property type="term" value="F:calcium ion binding"/>
    <property type="evidence" value="ECO:0007669"/>
    <property type="project" value="InterPro"/>
</dbReference>
<dbReference type="SMART" id="SM00054">
    <property type="entry name" value="EFh"/>
    <property type="match status" value="2"/>
</dbReference>
<dbReference type="InterPro" id="IPR002048">
    <property type="entry name" value="EF_hand_dom"/>
</dbReference>